<accession>A0A0G1NLS2</accession>
<organism evidence="1 2">
    <name type="scientific">Candidatus Nomurabacteria bacterium GW2011_GWA1_46_11</name>
    <dbReference type="NCBI Taxonomy" id="1618732"/>
    <lineage>
        <taxon>Bacteria</taxon>
        <taxon>Candidatus Nomuraibacteriota</taxon>
    </lineage>
</organism>
<dbReference type="EMBL" id="LCLS01000016">
    <property type="protein sequence ID" value="KKU21544.1"/>
    <property type="molecule type" value="Genomic_DNA"/>
</dbReference>
<evidence type="ECO:0000313" key="2">
    <source>
        <dbReference type="Proteomes" id="UP000034107"/>
    </source>
</evidence>
<reference evidence="1 2" key="1">
    <citation type="journal article" date="2015" name="Nature">
        <title>rRNA introns, odd ribosomes, and small enigmatic genomes across a large radiation of phyla.</title>
        <authorList>
            <person name="Brown C.T."/>
            <person name="Hug L.A."/>
            <person name="Thomas B.C."/>
            <person name="Sharon I."/>
            <person name="Castelle C.J."/>
            <person name="Singh A."/>
            <person name="Wilkins M.J."/>
            <person name="Williams K.H."/>
            <person name="Banfield J.F."/>
        </authorList>
    </citation>
    <scope>NUCLEOTIDE SEQUENCE [LARGE SCALE GENOMIC DNA]</scope>
</reference>
<proteinExistence type="predicted"/>
<evidence type="ECO:0000313" key="1">
    <source>
        <dbReference type="EMBL" id="KKU21544.1"/>
    </source>
</evidence>
<evidence type="ECO:0008006" key="3">
    <source>
        <dbReference type="Google" id="ProtNLM"/>
    </source>
</evidence>
<gene>
    <name evidence="1" type="ORF">UX31_C0016G0021</name>
</gene>
<protein>
    <recommendedName>
        <fullName evidence="3">DUF1059 domain-containing protein</fullName>
    </recommendedName>
</protein>
<dbReference type="AlphaFoldDB" id="A0A0G1NLS2"/>
<comment type="caution">
    <text evidence="1">The sequence shown here is derived from an EMBL/GenBank/DDBJ whole genome shotgun (WGS) entry which is preliminary data.</text>
</comment>
<sequence length="64" mass="7266">MKSFQATCEDGWKSKVVKAKSIDEAANMLEADLTDHVKMMHNMDLPSDPKELHKSVVDHLQEVK</sequence>
<dbReference type="Proteomes" id="UP000034107">
    <property type="component" value="Unassembled WGS sequence"/>
</dbReference>
<name>A0A0G1NLS2_9BACT</name>